<dbReference type="InterPro" id="IPR001878">
    <property type="entry name" value="Znf_CCHC"/>
</dbReference>
<dbReference type="PANTHER" id="PTHR35046">
    <property type="entry name" value="ZINC KNUCKLE (CCHC-TYPE) FAMILY PROTEIN"/>
    <property type="match status" value="1"/>
</dbReference>
<gene>
    <name evidence="8" type="primary">LOC107942899</name>
</gene>
<evidence type="ECO:0000313" key="7">
    <source>
        <dbReference type="Proteomes" id="UP000818029"/>
    </source>
</evidence>
<dbReference type="PANTHER" id="PTHR35046:SF9">
    <property type="entry name" value="RNA-DIRECTED DNA POLYMERASE"/>
    <property type="match status" value="1"/>
</dbReference>
<dbReference type="GO" id="GO:0008270">
    <property type="term" value="F:zinc ion binding"/>
    <property type="evidence" value="ECO:0007669"/>
    <property type="project" value="UniProtKB-KW"/>
</dbReference>
<name>A0A1U8N2Q5_GOSHI</name>
<dbReference type="InterPro" id="IPR043128">
    <property type="entry name" value="Rev_trsase/Diguanyl_cyclase"/>
</dbReference>
<reference evidence="8" key="2">
    <citation type="submission" date="2025-08" db="UniProtKB">
        <authorList>
            <consortium name="RefSeq"/>
        </authorList>
    </citation>
    <scope>IDENTIFICATION</scope>
</reference>
<dbReference type="Proteomes" id="UP000818029">
    <property type="component" value="Chromosome A08"/>
</dbReference>
<dbReference type="GO" id="GO:0004190">
    <property type="term" value="F:aspartic-type endopeptidase activity"/>
    <property type="evidence" value="ECO:0007669"/>
    <property type="project" value="UniProtKB-KW"/>
</dbReference>
<evidence type="ECO:0000256" key="5">
    <source>
        <dbReference type="SAM" id="MobiDB-lite"/>
    </source>
</evidence>
<dbReference type="Gene3D" id="2.40.70.10">
    <property type="entry name" value="Acid Proteases"/>
    <property type="match status" value="1"/>
</dbReference>
<sequence length="433" mass="48519">MARFLAGLNREIENVVELQHYIEVVDMVHMAIKVEKQLKRKGSTRAYPNTNPSKWGQSTSKGFPTNRTKESSTISKANKPIAESSKGKAPESSTARSRDIKCFKCLGRGHIASQCPNRHTMVIRADGEIETEDEEENDPESNSEVEEDLEQPVEGELLVVKRSLSLQSVEDKQQRENIFHSRCQVQGKVCSIIIDGGSCTNVASTLMVEKLGLSTTKHPNPYKLQWLNDGGELKVTKQVLVSFSIGKYSDEVLCDVVPMHAGHLLLGRPWQFDRRVMHDGYTNRYSFKHLGKNVTLAPLTPKQEFQDIFLDEIPSGLPPIRGYVVSANGLEVDQEKVQAIQEWPRPMNISQVRSFHGLASFYRRFVPNFSTIAAPLTSVIKKNSAFHWSEDQERSFNLIKECLVKALLLSLPDFTKTFEIECDASGVGIGAVS</sequence>
<dbReference type="KEGG" id="ghi:107942899"/>
<feature type="domain" description="CCHC-type" evidence="6">
    <location>
        <begin position="101"/>
        <end position="117"/>
    </location>
</feature>
<dbReference type="InterPro" id="IPR036875">
    <property type="entry name" value="Znf_CCHC_sf"/>
</dbReference>
<reference evidence="7" key="1">
    <citation type="journal article" date="2020" name="Nat. Genet.">
        <title>Genomic diversifications of five Gossypium allopolyploid species and their impact on cotton improvement.</title>
        <authorList>
            <person name="Chen Z.J."/>
            <person name="Sreedasyam A."/>
            <person name="Ando A."/>
            <person name="Song Q."/>
            <person name="De Santiago L.M."/>
            <person name="Hulse-Kemp A.M."/>
            <person name="Ding M."/>
            <person name="Ye W."/>
            <person name="Kirkbride R.C."/>
            <person name="Jenkins J."/>
            <person name="Plott C."/>
            <person name="Lovell J."/>
            <person name="Lin Y.M."/>
            <person name="Vaughn R."/>
            <person name="Liu B."/>
            <person name="Simpson S."/>
            <person name="Scheffler B.E."/>
            <person name="Wen L."/>
            <person name="Saski C.A."/>
            <person name="Grover C.E."/>
            <person name="Hu G."/>
            <person name="Conover J.L."/>
            <person name="Carlson J.W."/>
            <person name="Shu S."/>
            <person name="Boston L.B."/>
            <person name="Williams M."/>
            <person name="Peterson D.G."/>
            <person name="McGee K."/>
            <person name="Jones D.C."/>
            <person name="Wendel J.F."/>
            <person name="Stelly D.M."/>
            <person name="Grimwood J."/>
            <person name="Schmutz J."/>
        </authorList>
    </citation>
    <scope>NUCLEOTIDE SEQUENCE [LARGE SCALE GENOMIC DNA]</scope>
    <source>
        <strain evidence="7">cv. TM-1</strain>
    </source>
</reference>
<protein>
    <recommendedName>
        <fullName evidence="6">CCHC-type domain-containing protein</fullName>
    </recommendedName>
</protein>
<dbReference type="SUPFAM" id="SSF57756">
    <property type="entry name" value="Retrovirus zinc finger-like domains"/>
    <property type="match status" value="1"/>
</dbReference>
<dbReference type="RefSeq" id="XP_016732119.2">
    <property type="nucleotide sequence ID" value="XM_016876630.2"/>
</dbReference>
<feature type="region of interest" description="Disordered" evidence="5">
    <location>
        <begin position="128"/>
        <end position="152"/>
    </location>
</feature>
<feature type="region of interest" description="Disordered" evidence="5">
    <location>
        <begin position="40"/>
        <end position="93"/>
    </location>
</feature>
<keyword evidence="1" id="KW-0645">Protease</keyword>
<evidence type="ECO:0000313" key="8">
    <source>
        <dbReference type="RefSeq" id="XP_016732119.2"/>
    </source>
</evidence>
<evidence type="ECO:0000259" key="6">
    <source>
        <dbReference type="PROSITE" id="PS50158"/>
    </source>
</evidence>
<evidence type="ECO:0000256" key="4">
    <source>
        <dbReference type="PROSITE-ProRule" id="PRU00047"/>
    </source>
</evidence>
<keyword evidence="2" id="KW-0064">Aspartyl protease</keyword>
<dbReference type="Gene3D" id="4.10.60.10">
    <property type="entry name" value="Zinc finger, CCHC-type"/>
    <property type="match status" value="1"/>
</dbReference>
<keyword evidence="3" id="KW-0238">DNA-binding</keyword>
<evidence type="ECO:0000256" key="3">
    <source>
        <dbReference type="ARBA" id="ARBA00023125"/>
    </source>
</evidence>
<keyword evidence="4" id="KW-0863">Zinc-finger</keyword>
<dbReference type="GeneID" id="107942899"/>
<dbReference type="Gene3D" id="3.30.70.270">
    <property type="match status" value="1"/>
</dbReference>
<dbReference type="AlphaFoldDB" id="A0A1U8N2Q5"/>
<accession>A0A1U8N2Q5</accession>
<dbReference type="PaxDb" id="3635-A0A1U8N2Q5"/>
<evidence type="ECO:0000256" key="2">
    <source>
        <dbReference type="ARBA" id="ARBA00022750"/>
    </source>
</evidence>
<dbReference type="PROSITE" id="PS50158">
    <property type="entry name" value="ZF_CCHC"/>
    <property type="match status" value="1"/>
</dbReference>
<dbReference type="GO" id="GO:0003677">
    <property type="term" value="F:DNA binding"/>
    <property type="evidence" value="ECO:0007669"/>
    <property type="project" value="UniProtKB-KW"/>
</dbReference>
<dbReference type="InterPro" id="IPR041577">
    <property type="entry name" value="RT_RNaseH_2"/>
</dbReference>
<organism evidence="7 8">
    <name type="scientific">Gossypium hirsutum</name>
    <name type="common">Upland cotton</name>
    <name type="synonym">Gossypium mexicanum</name>
    <dbReference type="NCBI Taxonomy" id="3635"/>
    <lineage>
        <taxon>Eukaryota</taxon>
        <taxon>Viridiplantae</taxon>
        <taxon>Streptophyta</taxon>
        <taxon>Embryophyta</taxon>
        <taxon>Tracheophyta</taxon>
        <taxon>Spermatophyta</taxon>
        <taxon>Magnoliopsida</taxon>
        <taxon>eudicotyledons</taxon>
        <taxon>Gunneridae</taxon>
        <taxon>Pentapetalae</taxon>
        <taxon>rosids</taxon>
        <taxon>malvids</taxon>
        <taxon>Malvales</taxon>
        <taxon>Malvaceae</taxon>
        <taxon>Malvoideae</taxon>
        <taxon>Gossypium</taxon>
    </lineage>
</organism>
<dbReference type="InterPro" id="IPR021109">
    <property type="entry name" value="Peptidase_aspartic_dom_sf"/>
</dbReference>
<dbReference type="CDD" id="cd00303">
    <property type="entry name" value="retropepsin_like"/>
    <property type="match status" value="1"/>
</dbReference>
<evidence type="ECO:0000256" key="1">
    <source>
        <dbReference type="ARBA" id="ARBA00022670"/>
    </source>
</evidence>
<keyword evidence="2" id="KW-0378">Hydrolase</keyword>
<keyword evidence="7" id="KW-1185">Reference proteome</keyword>
<dbReference type="Pfam" id="PF17919">
    <property type="entry name" value="RT_RNaseH_2"/>
    <property type="match status" value="1"/>
</dbReference>
<dbReference type="SMART" id="SM00343">
    <property type="entry name" value="ZnF_C2HC"/>
    <property type="match status" value="1"/>
</dbReference>
<dbReference type="InterPro" id="IPR043502">
    <property type="entry name" value="DNA/RNA_pol_sf"/>
</dbReference>
<keyword evidence="4" id="KW-0479">Metal-binding</keyword>
<keyword evidence="4" id="KW-0862">Zinc</keyword>
<proteinExistence type="predicted"/>
<dbReference type="SUPFAM" id="SSF56672">
    <property type="entry name" value="DNA/RNA polymerases"/>
    <property type="match status" value="1"/>
</dbReference>
<dbReference type="GO" id="GO:0006508">
    <property type="term" value="P:proteolysis"/>
    <property type="evidence" value="ECO:0007669"/>
    <property type="project" value="UniProtKB-KW"/>
</dbReference>
<feature type="compositionally biased region" description="Polar residues" evidence="5">
    <location>
        <begin position="46"/>
        <end position="76"/>
    </location>
</feature>